<protein>
    <recommendedName>
        <fullName evidence="5">F-box domain-containing protein</fullName>
    </recommendedName>
</protein>
<organism evidence="3 4">
    <name type="scientific">Cuscuta epithymum</name>
    <dbReference type="NCBI Taxonomy" id="186058"/>
    <lineage>
        <taxon>Eukaryota</taxon>
        <taxon>Viridiplantae</taxon>
        <taxon>Streptophyta</taxon>
        <taxon>Embryophyta</taxon>
        <taxon>Tracheophyta</taxon>
        <taxon>Spermatophyta</taxon>
        <taxon>Magnoliopsida</taxon>
        <taxon>eudicotyledons</taxon>
        <taxon>Gunneridae</taxon>
        <taxon>Pentapetalae</taxon>
        <taxon>asterids</taxon>
        <taxon>lamiids</taxon>
        <taxon>Solanales</taxon>
        <taxon>Convolvulaceae</taxon>
        <taxon>Cuscuteae</taxon>
        <taxon>Cuscuta</taxon>
        <taxon>Cuscuta subgen. Cuscuta</taxon>
    </lineage>
</organism>
<dbReference type="InterPro" id="IPR032675">
    <property type="entry name" value="LRR_dom_sf"/>
</dbReference>
<dbReference type="Pfam" id="PF23622">
    <property type="entry name" value="LRR_At1g61320_AtMIF1"/>
    <property type="match status" value="1"/>
</dbReference>
<comment type="caution">
    <text evidence="3">The sequence shown here is derived from an EMBL/GenBank/DDBJ whole genome shotgun (WGS) entry which is preliminary data.</text>
</comment>
<sequence length="472" mass="54212">MGVPRVTHDSKFQLQKYAAERFDNCDGISCLPNDILVVILSSLPLKEAGRTSVLSSRWKNLWQQTSRLNFDASSALVKIAQDYKLDSEEGREYVRWVNSVLKSLPSKQALTLEHFKICFGIRKAWYGTITKWLEFAFERRVEKLELQLQPYKIDYDQLENKYVFPEDILFRNSSDIPHHSITLFNLNSLKELCLTYVSISDEGIKFFLCNCSLLEQLVLEDVNQLSNLEVCGASLVLKRLYVMYCSDLVSIKVSAPNLTSLAVMEKNELVFESVLMLESVPMLVDLDILCRREKIPLLAPALFCCFSQLKILTLRLQTYKACAIVWFKFPEMHGLKKLVVILRTTYDETLIGLMTFIRISPNLEELVLKVTLFSGLALGRREVNEGTPFPHQHLKVFKYLGYHGHGSDLDVVKFISENCVRLQQIIIGTAKPLDLSRRPPHPANSKYEQVRRSYAKQQLEPIIPPHITFTIL</sequence>
<evidence type="ECO:0000313" key="4">
    <source>
        <dbReference type="Proteomes" id="UP001152523"/>
    </source>
</evidence>
<accession>A0AAV0G2T3</accession>
<dbReference type="PANTHER" id="PTHR34145">
    <property type="entry name" value="OS02G0105600 PROTEIN"/>
    <property type="match status" value="1"/>
</dbReference>
<name>A0AAV0G2T3_9ASTE</name>
<dbReference type="InterPro" id="IPR053781">
    <property type="entry name" value="F-box_AtFBL13-like"/>
</dbReference>
<dbReference type="InterPro" id="IPR053772">
    <property type="entry name" value="At1g61320/At1g61330-like"/>
</dbReference>
<evidence type="ECO:0008006" key="5">
    <source>
        <dbReference type="Google" id="ProtNLM"/>
    </source>
</evidence>
<dbReference type="InterPro" id="IPR036047">
    <property type="entry name" value="F-box-like_dom_sf"/>
</dbReference>
<dbReference type="Gene3D" id="3.80.10.10">
    <property type="entry name" value="Ribonuclease Inhibitor"/>
    <property type="match status" value="1"/>
</dbReference>
<keyword evidence="4" id="KW-1185">Reference proteome</keyword>
<dbReference type="Gene3D" id="1.20.1280.50">
    <property type="match status" value="1"/>
</dbReference>
<evidence type="ECO:0000313" key="3">
    <source>
        <dbReference type="EMBL" id="CAH9142250.1"/>
    </source>
</evidence>
<dbReference type="Pfam" id="PF00646">
    <property type="entry name" value="F-box"/>
    <property type="match status" value="1"/>
</dbReference>
<gene>
    <name evidence="3" type="ORF">CEPIT_LOCUS39760</name>
</gene>
<evidence type="ECO:0000259" key="1">
    <source>
        <dbReference type="Pfam" id="PF00646"/>
    </source>
</evidence>
<feature type="domain" description="F-box" evidence="1">
    <location>
        <begin position="28"/>
        <end position="64"/>
    </location>
</feature>
<feature type="domain" description="At1g61320/AtMIF1 LRR" evidence="2">
    <location>
        <begin position="120"/>
        <end position="431"/>
    </location>
</feature>
<dbReference type="Proteomes" id="UP001152523">
    <property type="component" value="Unassembled WGS sequence"/>
</dbReference>
<dbReference type="EMBL" id="CAMAPF010001038">
    <property type="protein sequence ID" value="CAH9142250.1"/>
    <property type="molecule type" value="Genomic_DNA"/>
</dbReference>
<dbReference type="InterPro" id="IPR001810">
    <property type="entry name" value="F-box_dom"/>
</dbReference>
<dbReference type="SUPFAM" id="SSF52047">
    <property type="entry name" value="RNI-like"/>
    <property type="match status" value="1"/>
</dbReference>
<reference evidence="3" key="1">
    <citation type="submission" date="2022-07" db="EMBL/GenBank/DDBJ databases">
        <authorList>
            <person name="Macas J."/>
            <person name="Novak P."/>
            <person name="Neumann P."/>
        </authorList>
    </citation>
    <scope>NUCLEOTIDE SEQUENCE</scope>
</reference>
<dbReference type="AlphaFoldDB" id="A0AAV0G2T3"/>
<dbReference type="PANTHER" id="PTHR34145:SF68">
    <property type="entry name" value="FBD DOMAIN-CONTAINING PROTEIN"/>
    <property type="match status" value="1"/>
</dbReference>
<dbReference type="InterPro" id="IPR055357">
    <property type="entry name" value="LRR_At1g61320_AtMIF1"/>
</dbReference>
<dbReference type="CDD" id="cd22160">
    <property type="entry name" value="F-box_AtFBL13-like"/>
    <property type="match status" value="1"/>
</dbReference>
<proteinExistence type="predicted"/>
<evidence type="ECO:0000259" key="2">
    <source>
        <dbReference type="Pfam" id="PF23622"/>
    </source>
</evidence>
<dbReference type="SUPFAM" id="SSF81383">
    <property type="entry name" value="F-box domain"/>
    <property type="match status" value="1"/>
</dbReference>